<proteinExistence type="inferred from homology"/>
<dbReference type="PANTHER" id="PTHR33398">
    <property type="entry name" value="30S RIBOSOMAL PROTEIN S20"/>
    <property type="match status" value="1"/>
</dbReference>
<dbReference type="FunFam" id="1.20.58.110:FF:000001">
    <property type="entry name" value="30S ribosomal protein S20"/>
    <property type="match status" value="1"/>
</dbReference>
<evidence type="ECO:0000256" key="9">
    <source>
        <dbReference type="SAM" id="MobiDB-lite"/>
    </source>
</evidence>
<dbReference type="InterPro" id="IPR002583">
    <property type="entry name" value="Ribosomal_bS20"/>
</dbReference>
<organism evidence="10 11">
    <name type="scientific">Geothermobacter hydrogeniphilus</name>
    <dbReference type="NCBI Taxonomy" id="1969733"/>
    <lineage>
        <taxon>Bacteria</taxon>
        <taxon>Pseudomonadati</taxon>
        <taxon>Thermodesulfobacteriota</taxon>
        <taxon>Desulfuromonadia</taxon>
        <taxon>Desulfuromonadales</taxon>
        <taxon>Geothermobacteraceae</taxon>
        <taxon>Geothermobacter</taxon>
    </lineage>
</organism>
<keyword evidence="6 8" id="KW-0687">Ribonucleoprotein</keyword>
<evidence type="ECO:0000256" key="6">
    <source>
        <dbReference type="ARBA" id="ARBA00023274"/>
    </source>
</evidence>
<comment type="similarity">
    <text evidence="2 8">Belongs to the bacterial ribosomal protein bS20 family.</text>
</comment>
<dbReference type="OrthoDB" id="9807974at2"/>
<feature type="compositionally biased region" description="Basic residues" evidence="9">
    <location>
        <begin position="1"/>
        <end position="12"/>
    </location>
</feature>
<dbReference type="EMBL" id="PPFX01000019">
    <property type="protein sequence ID" value="PNU20036.1"/>
    <property type="molecule type" value="Genomic_DNA"/>
</dbReference>
<evidence type="ECO:0000256" key="8">
    <source>
        <dbReference type="HAMAP-Rule" id="MF_00500"/>
    </source>
</evidence>
<dbReference type="GO" id="GO:0003735">
    <property type="term" value="F:structural constituent of ribosome"/>
    <property type="evidence" value="ECO:0007669"/>
    <property type="project" value="InterPro"/>
</dbReference>
<dbReference type="RefSeq" id="WP_103115534.1">
    <property type="nucleotide sequence ID" value="NZ_PPFX01000019.1"/>
</dbReference>
<dbReference type="PANTHER" id="PTHR33398:SF1">
    <property type="entry name" value="SMALL RIBOSOMAL SUBUNIT PROTEIN BS20C"/>
    <property type="match status" value="1"/>
</dbReference>
<gene>
    <name evidence="8" type="primary">rpsT</name>
    <name evidence="10" type="ORF">C2E25_09625</name>
</gene>
<evidence type="ECO:0000313" key="11">
    <source>
        <dbReference type="Proteomes" id="UP000236340"/>
    </source>
</evidence>
<sequence>MANHKSALKRNRQNQIRNARNTHIRSTMRTLVKQVRTAVAAADPEAAQVSLAKAVPYIDKAATKGVIHKATASRKISRLTRLVNALSAS</sequence>
<evidence type="ECO:0000256" key="3">
    <source>
        <dbReference type="ARBA" id="ARBA00022730"/>
    </source>
</evidence>
<reference evidence="10 11" key="1">
    <citation type="journal article" date="2018" name="Genome Announc.">
        <title>Genome Sequence of Geothermobacter sp. HR-1 Iron Reducer from the Loihi Seamount.</title>
        <authorList>
            <person name="Smith H."/>
            <person name="Abuyen K."/>
            <person name="Tremblay J."/>
            <person name="Savalia P."/>
            <person name="Perez-Rodriguez I."/>
            <person name="Emerson D."/>
            <person name="Tully B."/>
            <person name="Amend J."/>
        </authorList>
    </citation>
    <scope>NUCLEOTIDE SEQUENCE [LARGE SCALE GENOMIC DNA]</scope>
    <source>
        <strain evidence="10 11">HR-1</strain>
    </source>
</reference>
<keyword evidence="3 8" id="KW-0699">rRNA-binding</keyword>
<comment type="function">
    <text evidence="1 8">Binds directly to 16S ribosomal RNA.</text>
</comment>
<dbReference type="Gene3D" id="1.20.58.110">
    <property type="entry name" value="Ribosomal protein S20"/>
    <property type="match status" value="1"/>
</dbReference>
<evidence type="ECO:0000256" key="7">
    <source>
        <dbReference type="ARBA" id="ARBA00035136"/>
    </source>
</evidence>
<feature type="region of interest" description="Disordered" evidence="9">
    <location>
        <begin position="1"/>
        <end position="22"/>
    </location>
</feature>
<evidence type="ECO:0000256" key="4">
    <source>
        <dbReference type="ARBA" id="ARBA00022884"/>
    </source>
</evidence>
<evidence type="ECO:0000256" key="5">
    <source>
        <dbReference type="ARBA" id="ARBA00022980"/>
    </source>
</evidence>
<dbReference type="HAMAP" id="MF_00500">
    <property type="entry name" value="Ribosomal_bS20"/>
    <property type="match status" value="1"/>
</dbReference>
<dbReference type="InterPro" id="IPR036510">
    <property type="entry name" value="Ribosomal_bS20_sf"/>
</dbReference>
<name>A0A2K2H9Q3_9BACT</name>
<dbReference type="SUPFAM" id="SSF46992">
    <property type="entry name" value="Ribosomal protein S20"/>
    <property type="match status" value="1"/>
</dbReference>
<evidence type="ECO:0000256" key="1">
    <source>
        <dbReference type="ARBA" id="ARBA00003134"/>
    </source>
</evidence>
<dbReference type="GO" id="GO:0006412">
    <property type="term" value="P:translation"/>
    <property type="evidence" value="ECO:0007669"/>
    <property type="project" value="UniProtKB-UniRule"/>
</dbReference>
<dbReference type="GO" id="GO:0070181">
    <property type="term" value="F:small ribosomal subunit rRNA binding"/>
    <property type="evidence" value="ECO:0007669"/>
    <property type="project" value="TreeGrafter"/>
</dbReference>
<dbReference type="Pfam" id="PF01649">
    <property type="entry name" value="Ribosomal_S20p"/>
    <property type="match status" value="1"/>
</dbReference>
<dbReference type="GO" id="GO:0015935">
    <property type="term" value="C:small ribosomal subunit"/>
    <property type="evidence" value="ECO:0007669"/>
    <property type="project" value="TreeGrafter"/>
</dbReference>
<dbReference type="GO" id="GO:0005829">
    <property type="term" value="C:cytosol"/>
    <property type="evidence" value="ECO:0007669"/>
    <property type="project" value="TreeGrafter"/>
</dbReference>
<dbReference type="Proteomes" id="UP000236340">
    <property type="component" value="Unassembled WGS sequence"/>
</dbReference>
<dbReference type="AlphaFoldDB" id="A0A2K2H9Q3"/>
<keyword evidence="5 8" id="KW-0689">Ribosomal protein</keyword>
<evidence type="ECO:0000256" key="2">
    <source>
        <dbReference type="ARBA" id="ARBA00007634"/>
    </source>
</evidence>
<protein>
    <recommendedName>
        <fullName evidence="7 8">Small ribosomal subunit protein bS20</fullName>
    </recommendedName>
</protein>
<comment type="caution">
    <text evidence="10">The sequence shown here is derived from an EMBL/GenBank/DDBJ whole genome shotgun (WGS) entry which is preliminary data.</text>
</comment>
<keyword evidence="4 8" id="KW-0694">RNA-binding</keyword>
<dbReference type="NCBIfam" id="TIGR00029">
    <property type="entry name" value="S20"/>
    <property type="match status" value="1"/>
</dbReference>
<evidence type="ECO:0000313" key="10">
    <source>
        <dbReference type="EMBL" id="PNU20036.1"/>
    </source>
</evidence>
<accession>A0A2K2H9Q3</accession>